<reference evidence="2" key="1">
    <citation type="submission" date="2016-10" db="EMBL/GenBank/DDBJ databases">
        <authorList>
            <person name="Varghese N."/>
            <person name="Submissions S."/>
        </authorList>
    </citation>
    <scope>NUCLEOTIDE SEQUENCE [LARGE SCALE GENOMIC DNA]</scope>
    <source>
        <strain evidence="2">Gh-48</strain>
    </source>
</reference>
<dbReference type="AlphaFoldDB" id="A0A1H8K9E8"/>
<evidence type="ECO:0000313" key="2">
    <source>
        <dbReference type="Proteomes" id="UP000198942"/>
    </source>
</evidence>
<gene>
    <name evidence="1" type="ORF">SAMN05192574_104497</name>
</gene>
<sequence length="87" mass="9983">MMYKISPHSCYAIPPGSFVTFDFIDQFSLTRISPHNSSRESDLRDLLQLFYQHIKINTNNRDLFPWLGFSVFVKSAAIKQATGKANI</sequence>
<organism evidence="1 2">
    <name type="scientific">Mucilaginibacter gossypiicola</name>
    <dbReference type="NCBI Taxonomy" id="551995"/>
    <lineage>
        <taxon>Bacteria</taxon>
        <taxon>Pseudomonadati</taxon>
        <taxon>Bacteroidota</taxon>
        <taxon>Sphingobacteriia</taxon>
        <taxon>Sphingobacteriales</taxon>
        <taxon>Sphingobacteriaceae</taxon>
        <taxon>Mucilaginibacter</taxon>
    </lineage>
</organism>
<keyword evidence="2" id="KW-1185">Reference proteome</keyword>
<proteinExistence type="predicted"/>
<evidence type="ECO:0000313" key="1">
    <source>
        <dbReference type="EMBL" id="SEN89116.1"/>
    </source>
</evidence>
<dbReference type="EMBL" id="FOCL01000004">
    <property type="protein sequence ID" value="SEN89116.1"/>
    <property type="molecule type" value="Genomic_DNA"/>
</dbReference>
<protein>
    <submittedName>
        <fullName evidence="1">Uncharacterized protein</fullName>
    </submittedName>
</protein>
<dbReference type="Proteomes" id="UP000198942">
    <property type="component" value="Unassembled WGS sequence"/>
</dbReference>
<name>A0A1H8K9E8_9SPHI</name>
<accession>A0A1H8K9E8</accession>